<dbReference type="PANTHER" id="PTHR12385:SF88">
    <property type="entry name" value="CHOLINE TRANSPORTER-LIKE PROTEIN CTL1"/>
    <property type="match status" value="1"/>
</dbReference>
<reference evidence="8 9" key="1">
    <citation type="journal article" date="2018" name="Mol. Biol. Evol.">
        <title>Broad Genomic Sampling Reveals a Smut Pathogenic Ancestry of the Fungal Clade Ustilaginomycotina.</title>
        <authorList>
            <person name="Kijpornyongpan T."/>
            <person name="Mondo S.J."/>
            <person name="Barry K."/>
            <person name="Sandor L."/>
            <person name="Lee J."/>
            <person name="Lipzen A."/>
            <person name="Pangilinan J."/>
            <person name="LaButti K."/>
            <person name="Hainaut M."/>
            <person name="Henrissat B."/>
            <person name="Grigoriev I.V."/>
            <person name="Spatafora J.W."/>
            <person name="Aime M.C."/>
        </authorList>
    </citation>
    <scope>NUCLEOTIDE SEQUENCE [LARGE SCALE GENOMIC DNA]</scope>
    <source>
        <strain evidence="8 9">MCA 4186</strain>
    </source>
</reference>
<feature type="transmembrane region" description="Helical" evidence="6">
    <location>
        <begin position="268"/>
        <end position="295"/>
    </location>
</feature>
<accession>A0A316Z5V0</accession>
<feature type="region of interest" description="Disordered" evidence="7">
    <location>
        <begin position="175"/>
        <end position="202"/>
    </location>
</feature>
<keyword evidence="9" id="KW-1185">Reference proteome</keyword>
<feature type="transmembrane region" description="Helical" evidence="6">
    <location>
        <begin position="323"/>
        <end position="347"/>
    </location>
</feature>
<dbReference type="PANTHER" id="PTHR12385">
    <property type="entry name" value="CHOLINE TRANSPORTER-LIKE (SLC FAMILY 44)"/>
    <property type="match status" value="1"/>
</dbReference>
<evidence type="ECO:0000313" key="8">
    <source>
        <dbReference type="EMBL" id="PWN96332.1"/>
    </source>
</evidence>
<evidence type="ECO:0000256" key="1">
    <source>
        <dbReference type="ARBA" id="ARBA00004141"/>
    </source>
</evidence>
<sequence length="418" mass="44313">MAAQPPPLGWAWAFAGSFVYDDEAWSGGDWSTTGLRVLSFLPLIGAALFVRAVWVRRASLARTLAVLELAARIIAAHPALLILSLAQLGVFLLLSIPLLSIFARLFLLGHFGVKHGESQEWITNAGARWLAWATLGAWLWTWSAMRGVLRVTVAGTVSHWFFHGDGSKRAAEARSTAVDSEYEAGEDSLPGPAPGDWLGTQDPSPLEPTQLEIVRASFSRATGPALGTICAAALALAIARVGMLIAGLARRTSRAISHPRTPDFLQPLAAGAALLAGLSAVLSGISDFALIYVGVTGEGFAAATRRSARLVRGRAVKSVMDGLIIHLLLDLMTLALSFLAGVAGFLFSAHNLHVPADAPLVGLLCALVPYWTLRLCSDVLGNAADTLFLCYSIDEAGGEEHCKEAADAFKNADETLPF</sequence>
<feature type="transmembrane region" description="Helical" evidence="6">
    <location>
        <begin position="35"/>
        <end position="54"/>
    </location>
</feature>
<dbReference type="EMBL" id="KZ819299">
    <property type="protein sequence ID" value="PWN96332.1"/>
    <property type="molecule type" value="Genomic_DNA"/>
</dbReference>
<comment type="subcellular location">
    <subcellularLocation>
        <location evidence="6">Cell membrane</location>
        <topology evidence="6">Multi-pass membrane protein</topology>
    </subcellularLocation>
    <subcellularLocation>
        <location evidence="1">Membrane</location>
        <topology evidence="1">Multi-pass membrane protein</topology>
    </subcellularLocation>
</comment>
<comment type="function">
    <text evidence="6">Probably involved in transport through the plasma membrane.</text>
</comment>
<evidence type="ECO:0000256" key="5">
    <source>
        <dbReference type="ARBA" id="ARBA00023136"/>
    </source>
</evidence>
<dbReference type="Proteomes" id="UP000245946">
    <property type="component" value="Unassembled WGS sequence"/>
</dbReference>
<feature type="transmembrane region" description="Helical" evidence="6">
    <location>
        <begin position="225"/>
        <end position="248"/>
    </location>
</feature>
<evidence type="ECO:0000256" key="7">
    <source>
        <dbReference type="SAM" id="MobiDB-lite"/>
    </source>
</evidence>
<evidence type="ECO:0000256" key="2">
    <source>
        <dbReference type="ARBA" id="ARBA00007168"/>
    </source>
</evidence>
<dbReference type="AlphaFoldDB" id="A0A316Z5V0"/>
<dbReference type="STRING" id="58919.A0A316Z5V0"/>
<protein>
    <recommendedName>
        <fullName evidence="6">Protein PNS1</fullName>
    </recommendedName>
</protein>
<gene>
    <name evidence="8" type="ORF">FA09DRAFT_85866</name>
</gene>
<keyword evidence="5 6" id="KW-0472">Membrane</keyword>
<evidence type="ECO:0000256" key="4">
    <source>
        <dbReference type="ARBA" id="ARBA00022989"/>
    </source>
</evidence>
<name>A0A316Z5V0_9BASI</name>
<dbReference type="InterPro" id="IPR007603">
    <property type="entry name" value="Choline_transptr-like"/>
</dbReference>
<evidence type="ECO:0000256" key="3">
    <source>
        <dbReference type="ARBA" id="ARBA00022692"/>
    </source>
</evidence>
<evidence type="ECO:0000313" key="9">
    <source>
        <dbReference type="Proteomes" id="UP000245946"/>
    </source>
</evidence>
<dbReference type="GeneID" id="37273415"/>
<keyword evidence="3 6" id="KW-0812">Transmembrane</keyword>
<dbReference type="Pfam" id="PF04515">
    <property type="entry name" value="Choline_transpo"/>
    <property type="match status" value="1"/>
</dbReference>
<dbReference type="RefSeq" id="XP_025596611.1">
    <property type="nucleotide sequence ID" value="XM_025745871.1"/>
</dbReference>
<dbReference type="GO" id="GO:0022857">
    <property type="term" value="F:transmembrane transporter activity"/>
    <property type="evidence" value="ECO:0007669"/>
    <property type="project" value="UniProtKB-UniRule"/>
</dbReference>
<dbReference type="OrthoDB" id="420519at2759"/>
<evidence type="ECO:0000256" key="6">
    <source>
        <dbReference type="RuleBase" id="RU368066"/>
    </source>
</evidence>
<comment type="caution">
    <text evidence="6">Lacks conserved residue(s) required for the propagation of feature annotation.</text>
</comment>
<proteinExistence type="inferred from homology"/>
<comment type="similarity">
    <text evidence="2 6">Belongs to the CTL (choline transporter-like) family.</text>
</comment>
<dbReference type="GO" id="GO:0005886">
    <property type="term" value="C:plasma membrane"/>
    <property type="evidence" value="ECO:0007669"/>
    <property type="project" value="UniProtKB-SubCell"/>
</dbReference>
<keyword evidence="4 6" id="KW-1133">Transmembrane helix</keyword>
<organism evidence="8 9">
    <name type="scientific">Tilletiopsis washingtonensis</name>
    <dbReference type="NCBI Taxonomy" id="58919"/>
    <lineage>
        <taxon>Eukaryota</taxon>
        <taxon>Fungi</taxon>
        <taxon>Dikarya</taxon>
        <taxon>Basidiomycota</taxon>
        <taxon>Ustilaginomycotina</taxon>
        <taxon>Exobasidiomycetes</taxon>
        <taxon>Entylomatales</taxon>
        <taxon>Entylomatales incertae sedis</taxon>
        <taxon>Tilletiopsis</taxon>
    </lineage>
</organism>